<keyword evidence="4" id="KW-0547">Nucleotide-binding</keyword>
<keyword evidence="3" id="KW-0813">Transport</keyword>
<dbReference type="GO" id="GO:0005524">
    <property type="term" value="F:ATP binding"/>
    <property type="evidence" value="ECO:0007669"/>
    <property type="project" value="UniProtKB-KW"/>
</dbReference>
<protein>
    <submittedName>
        <fullName evidence="7">ATP-binding cassette domain-containing protein</fullName>
    </submittedName>
</protein>
<dbReference type="PANTHER" id="PTHR43776:SF7">
    <property type="entry name" value="D,D-DIPEPTIDE TRANSPORT ATP-BINDING PROTEIN DDPF-RELATED"/>
    <property type="match status" value="1"/>
</dbReference>
<evidence type="ECO:0000256" key="3">
    <source>
        <dbReference type="ARBA" id="ARBA00022448"/>
    </source>
</evidence>
<sequence length="354" mass="38077">MAETLLSVQNLSTVFELRGRTMFSKPARLAAVNDVSFDLRKGETLGIVGESGCGKSTLGRSILRLIEPTAGRVVWQGRNLTDLSDGDMRRARRDLSIIFQDPIASLDPRMTVAEIIAEPLRVAEPSLDRKARRERVLKAMDEVGLAPEMASRYPHEFSGGQAQRIGIARAIITEPMLIVCDEPVSALDVSIQAQIVNLLKSLRERLGLTLIFISHDLSVVRLVSDRILVLYLGRVVEIGSRAAVFDAPAHPYSQALLSAAPIPDPVVARQRQRTVLKGDPPSPIDPPSGCAFRTRCPIAEPVCAEEVPPLVAVSEDHRAACLFAGEEARARVARASRAAAPPGAGIAAAPAIGS</sequence>
<evidence type="ECO:0000256" key="4">
    <source>
        <dbReference type="ARBA" id="ARBA00022741"/>
    </source>
</evidence>
<evidence type="ECO:0000256" key="1">
    <source>
        <dbReference type="ARBA" id="ARBA00004417"/>
    </source>
</evidence>
<evidence type="ECO:0000313" key="8">
    <source>
        <dbReference type="Proteomes" id="UP000476332"/>
    </source>
</evidence>
<dbReference type="PANTHER" id="PTHR43776">
    <property type="entry name" value="TRANSPORT ATP-BINDING PROTEIN"/>
    <property type="match status" value="1"/>
</dbReference>
<feature type="domain" description="ABC transporter" evidence="6">
    <location>
        <begin position="17"/>
        <end position="257"/>
    </location>
</feature>
<comment type="subcellular location">
    <subcellularLocation>
        <location evidence="1">Cell inner membrane</location>
        <topology evidence="1">Peripheral membrane protein</topology>
    </subcellularLocation>
</comment>
<dbReference type="InterPro" id="IPR013563">
    <property type="entry name" value="Oligopep_ABC_C"/>
</dbReference>
<dbReference type="NCBIfam" id="TIGR01727">
    <property type="entry name" value="oligo_HPY"/>
    <property type="match status" value="1"/>
</dbReference>
<keyword evidence="8" id="KW-1185">Reference proteome</keyword>
<dbReference type="PROSITE" id="PS50893">
    <property type="entry name" value="ABC_TRANSPORTER_2"/>
    <property type="match status" value="1"/>
</dbReference>
<dbReference type="PROSITE" id="PS00211">
    <property type="entry name" value="ABC_TRANSPORTER_1"/>
    <property type="match status" value="1"/>
</dbReference>
<reference evidence="7 8" key="1">
    <citation type="submission" date="2020-01" db="EMBL/GenBank/DDBJ databases">
        <title>Genomes of bacteria type strains.</title>
        <authorList>
            <person name="Chen J."/>
            <person name="Zhu S."/>
            <person name="Chen J."/>
        </authorList>
    </citation>
    <scope>NUCLEOTIDE SEQUENCE [LARGE SCALE GENOMIC DNA]</scope>
    <source>
        <strain evidence="7 8">KCTC 52919</strain>
    </source>
</reference>
<dbReference type="InterPro" id="IPR050319">
    <property type="entry name" value="ABC_transp_ATP-bind"/>
</dbReference>
<dbReference type="Pfam" id="PF08352">
    <property type="entry name" value="oligo_HPY"/>
    <property type="match status" value="1"/>
</dbReference>
<dbReference type="InterPro" id="IPR027417">
    <property type="entry name" value="P-loop_NTPase"/>
</dbReference>
<proteinExistence type="inferred from homology"/>
<dbReference type="GO" id="GO:0005886">
    <property type="term" value="C:plasma membrane"/>
    <property type="evidence" value="ECO:0007669"/>
    <property type="project" value="UniProtKB-SubCell"/>
</dbReference>
<dbReference type="Gene3D" id="3.40.50.300">
    <property type="entry name" value="P-loop containing nucleotide triphosphate hydrolases"/>
    <property type="match status" value="1"/>
</dbReference>
<dbReference type="Proteomes" id="UP000476332">
    <property type="component" value="Unassembled WGS sequence"/>
</dbReference>
<dbReference type="GO" id="GO:0016887">
    <property type="term" value="F:ATP hydrolysis activity"/>
    <property type="evidence" value="ECO:0007669"/>
    <property type="project" value="InterPro"/>
</dbReference>
<dbReference type="SMART" id="SM00382">
    <property type="entry name" value="AAA"/>
    <property type="match status" value="1"/>
</dbReference>
<evidence type="ECO:0000313" key="7">
    <source>
        <dbReference type="EMBL" id="NDV86499.1"/>
    </source>
</evidence>
<dbReference type="RefSeq" id="WP_163043231.1">
    <property type="nucleotide sequence ID" value="NZ_JAAAMJ010000003.1"/>
</dbReference>
<dbReference type="GO" id="GO:0055085">
    <property type="term" value="P:transmembrane transport"/>
    <property type="evidence" value="ECO:0007669"/>
    <property type="project" value="UniProtKB-ARBA"/>
</dbReference>
<comment type="similarity">
    <text evidence="2">Belongs to the ABC transporter superfamily.</text>
</comment>
<dbReference type="Pfam" id="PF00005">
    <property type="entry name" value="ABC_tran"/>
    <property type="match status" value="1"/>
</dbReference>
<dbReference type="InterPro" id="IPR003593">
    <property type="entry name" value="AAA+_ATPase"/>
</dbReference>
<evidence type="ECO:0000259" key="6">
    <source>
        <dbReference type="PROSITE" id="PS50893"/>
    </source>
</evidence>
<evidence type="ECO:0000256" key="5">
    <source>
        <dbReference type="ARBA" id="ARBA00022840"/>
    </source>
</evidence>
<name>A0A6L9MF83_9HYPH</name>
<dbReference type="SUPFAM" id="SSF52540">
    <property type="entry name" value="P-loop containing nucleoside triphosphate hydrolases"/>
    <property type="match status" value="1"/>
</dbReference>
<dbReference type="CDD" id="cd03257">
    <property type="entry name" value="ABC_NikE_OppD_transporters"/>
    <property type="match status" value="1"/>
</dbReference>
<dbReference type="InterPro" id="IPR003439">
    <property type="entry name" value="ABC_transporter-like_ATP-bd"/>
</dbReference>
<keyword evidence="5 7" id="KW-0067">ATP-binding</keyword>
<dbReference type="InterPro" id="IPR017871">
    <property type="entry name" value="ABC_transporter-like_CS"/>
</dbReference>
<accession>A0A6L9MF83</accession>
<gene>
    <name evidence="7" type="ORF">GTW51_07275</name>
</gene>
<comment type="caution">
    <text evidence="7">The sequence shown here is derived from an EMBL/GenBank/DDBJ whole genome shotgun (WGS) entry which is preliminary data.</text>
</comment>
<dbReference type="AlphaFoldDB" id="A0A6L9MF83"/>
<organism evidence="7 8">
    <name type="scientific">Aurantimonas aggregata</name>
    <dbReference type="NCBI Taxonomy" id="2047720"/>
    <lineage>
        <taxon>Bacteria</taxon>
        <taxon>Pseudomonadati</taxon>
        <taxon>Pseudomonadota</taxon>
        <taxon>Alphaproteobacteria</taxon>
        <taxon>Hyphomicrobiales</taxon>
        <taxon>Aurantimonadaceae</taxon>
        <taxon>Aurantimonas</taxon>
    </lineage>
</organism>
<dbReference type="FunFam" id="3.40.50.300:FF:000016">
    <property type="entry name" value="Oligopeptide ABC transporter ATP-binding component"/>
    <property type="match status" value="1"/>
</dbReference>
<evidence type="ECO:0000256" key="2">
    <source>
        <dbReference type="ARBA" id="ARBA00005417"/>
    </source>
</evidence>
<dbReference type="GO" id="GO:0015833">
    <property type="term" value="P:peptide transport"/>
    <property type="evidence" value="ECO:0007669"/>
    <property type="project" value="InterPro"/>
</dbReference>
<dbReference type="EMBL" id="JAAAMJ010000003">
    <property type="protein sequence ID" value="NDV86499.1"/>
    <property type="molecule type" value="Genomic_DNA"/>
</dbReference>